<evidence type="ECO:0000256" key="2">
    <source>
        <dbReference type="ARBA" id="ARBA00004651"/>
    </source>
</evidence>
<organism evidence="15 16">
    <name type="scientific">Trinickia soli</name>
    <dbReference type="NCBI Taxonomy" id="380675"/>
    <lineage>
        <taxon>Bacteria</taxon>
        <taxon>Pseudomonadati</taxon>
        <taxon>Pseudomonadota</taxon>
        <taxon>Betaproteobacteria</taxon>
        <taxon>Burkholderiales</taxon>
        <taxon>Burkholderiaceae</taxon>
        <taxon>Trinickia</taxon>
    </lineage>
</organism>
<dbReference type="GO" id="GO:0009055">
    <property type="term" value="F:electron transfer activity"/>
    <property type="evidence" value="ECO:0007669"/>
    <property type="project" value="InterPro"/>
</dbReference>
<evidence type="ECO:0000256" key="1">
    <source>
        <dbReference type="ARBA" id="ARBA00001970"/>
    </source>
</evidence>
<keyword evidence="11 13" id="KW-0472">Membrane</keyword>
<comment type="cofactor">
    <cofactor evidence="1">
        <name>heme b</name>
        <dbReference type="ChEBI" id="CHEBI:60344"/>
    </cofactor>
</comment>
<evidence type="ECO:0000256" key="9">
    <source>
        <dbReference type="ARBA" id="ARBA00022989"/>
    </source>
</evidence>
<evidence type="ECO:0000256" key="10">
    <source>
        <dbReference type="ARBA" id="ARBA00023004"/>
    </source>
</evidence>
<dbReference type="Proteomes" id="UP000235347">
    <property type="component" value="Unassembled WGS sequence"/>
</dbReference>
<feature type="transmembrane region" description="Helical" evidence="13">
    <location>
        <begin position="144"/>
        <end position="167"/>
    </location>
</feature>
<feature type="transmembrane region" description="Helical" evidence="13">
    <location>
        <begin position="47"/>
        <end position="71"/>
    </location>
</feature>
<keyword evidence="4" id="KW-1003">Cell membrane</keyword>
<keyword evidence="9 13" id="KW-1133">Transmembrane helix</keyword>
<keyword evidence="3" id="KW-0813">Transport</keyword>
<feature type="domain" description="Cytochrome b561 bacterial/Ni-hydrogenase" evidence="14">
    <location>
        <begin position="10"/>
        <end position="175"/>
    </location>
</feature>
<dbReference type="Gene3D" id="1.20.950.20">
    <property type="entry name" value="Transmembrane di-heme cytochromes, Chain C"/>
    <property type="match status" value="1"/>
</dbReference>
<keyword evidence="6 13" id="KW-0812">Transmembrane</keyword>
<name>A0A2N7VXE9_9BURK</name>
<dbReference type="EMBL" id="PNYB01000015">
    <property type="protein sequence ID" value="PMS21824.1"/>
    <property type="molecule type" value="Genomic_DNA"/>
</dbReference>
<accession>A0A2N7VXE9</accession>
<feature type="transmembrane region" description="Helical" evidence="13">
    <location>
        <begin position="83"/>
        <end position="105"/>
    </location>
</feature>
<evidence type="ECO:0000256" key="6">
    <source>
        <dbReference type="ARBA" id="ARBA00022692"/>
    </source>
</evidence>
<dbReference type="RefSeq" id="WP_102611147.1">
    <property type="nucleotide sequence ID" value="NZ_CADIKD010000003.1"/>
</dbReference>
<dbReference type="AlphaFoldDB" id="A0A2N7VXE9"/>
<dbReference type="InterPro" id="IPR052168">
    <property type="entry name" value="Cytochrome_b561_oxidase"/>
</dbReference>
<evidence type="ECO:0000256" key="3">
    <source>
        <dbReference type="ARBA" id="ARBA00022448"/>
    </source>
</evidence>
<protein>
    <submittedName>
        <fullName evidence="15">Cytochrome B</fullName>
    </submittedName>
</protein>
<sequence>MAEAFTVSKYDPFARLLHWLIVVLVTAQYVVGWTMPDIHRGTQPVGLIDIHLELGVSIIAVMIVRAVWRFVRKEPDVVDGSAWARAVAYLTHGLLYLLLIVQPLMGWANASSRGWRITVFGVELPSLAPTGSTIGHALGDVHGVLAWVMLGLIGLHVAAALYHHFLLRDGVLRRMA</sequence>
<dbReference type="GO" id="GO:0022904">
    <property type="term" value="P:respiratory electron transport chain"/>
    <property type="evidence" value="ECO:0007669"/>
    <property type="project" value="InterPro"/>
</dbReference>
<evidence type="ECO:0000256" key="12">
    <source>
        <dbReference type="ARBA" id="ARBA00037975"/>
    </source>
</evidence>
<evidence type="ECO:0000313" key="15">
    <source>
        <dbReference type="EMBL" id="PMS21824.1"/>
    </source>
</evidence>
<keyword evidence="7" id="KW-0479">Metal-binding</keyword>
<evidence type="ECO:0000256" key="4">
    <source>
        <dbReference type="ARBA" id="ARBA00022475"/>
    </source>
</evidence>
<dbReference type="PANTHER" id="PTHR30529">
    <property type="entry name" value="CYTOCHROME B561"/>
    <property type="match status" value="1"/>
</dbReference>
<gene>
    <name evidence="15" type="ORF">C0Z19_17780</name>
</gene>
<dbReference type="PANTHER" id="PTHR30529:SF1">
    <property type="entry name" value="CYTOCHROME B561 HOMOLOG 2"/>
    <property type="match status" value="1"/>
</dbReference>
<comment type="caution">
    <text evidence="15">The sequence shown here is derived from an EMBL/GenBank/DDBJ whole genome shotgun (WGS) entry which is preliminary data.</text>
</comment>
<reference evidence="15 16" key="1">
    <citation type="submission" date="2018-01" db="EMBL/GenBank/DDBJ databases">
        <title>Whole genome analyses suggest that Burkholderia sensu lato contains two further novel genera in the rhizoxinica-symbiotica group Mycetohabitans gen. nov., and Trinickia gen. nov.: implications for the evolution of diazotrophy and nodulation in the Burkholderiaceae.</title>
        <authorList>
            <person name="Estrada-de los Santos P."/>
            <person name="Palmer M."/>
            <person name="Chavez-Ramirez B."/>
            <person name="Beukes C."/>
            <person name="Steenkamp E.T."/>
            <person name="Hirsch A.M."/>
            <person name="Manyaka P."/>
            <person name="Maluk M."/>
            <person name="Lafos M."/>
            <person name="Crook M."/>
            <person name="Gross E."/>
            <person name="Simon M.F."/>
            <person name="Bueno dos Reis Junior F."/>
            <person name="Poole P.S."/>
            <person name="Venter S.N."/>
            <person name="James E.K."/>
        </authorList>
    </citation>
    <scope>NUCLEOTIDE SEQUENCE [LARGE SCALE GENOMIC DNA]</scope>
    <source>
        <strain evidence="15 16">GP25-8</strain>
    </source>
</reference>
<keyword evidence="8" id="KW-0249">Electron transport</keyword>
<dbReference type="Pfam" id="PF01292">
    <property type="entry name" value="Ni_hydr_CYTB"/>
    <property type="match status" value="1"/>
</dbReference>
<dbReference type="InterPro" id="IPR016174">
    <property type="entry name" value="Di-haem_cyt_TM"/>
</dbReference>
<dbReference type="SUPFAM" id="SSF81342">
    <property type="entry name" value="Transmembrane di-heme cytochromes"/>
    <property type="match status" value="1"/>
</dbReference>
<evidence type="ECO:0000313" key="16">
    <source>
        <dbReference type="Proteomes" id="UP000235347"/>
    </source>
</evidence>
<keyword evidence="5" id="KW-0349">Heme</keyword>
<dbReference type="GO" id="GO:0046872">
    <property type="term" value="F:metal ion binding"/>
    <property type="evidence" value="ECO:0007669"/>
    <property type="project" value="UniProtKB-KW"/>
</dbReference>
<keyword evidence="16" id="KW-1185">Reference proteome</keyword>
<evidence type="ECO:0000256" key="7">
    <source>
        <dbReference type="ARBA" id="ARBA00022723"/>
    </source>
</evidence>
<evidence type="ECO:0000256" key="11">
    <source>
        <dbReference type="ARBA" id="ARBA00023136"/>
    </source>
</evidence>
<evidence type="ECO:0000256" key="5">
    <source>
        <dbReference type="ARBA" id="ARBA00022617"/>
    </source>
</evidence>
<evidence type="ECO:0000256" key="13">
    <source>
        <dbReference type="SAM" id="Phobius"/>
    </source>
</evidence>
<dbReference type="GO" id="GO:0005886">
    <property type="term" value="C:plasma membrane"/>
    <property type="evidence" value="ECO:0007669"/>
    <property type="project" value="UniProtKB-SubCell"/>
</dbReference>
<dbReference type="InterPro" id="IPR011577">
    <property type="entry name" value="Cyt_b561_bac/Ni-Hgenase"/>
</dbReference>
<comment type="subcellular location">
    <subcellularLocation>
        <location evidence="2">Cell membrane</location>
        <topology evidence="2">Multi-pass membrane protein</topology>
    </subcellularLocation>
</comment>
<keyword evidence="10" id="KW-0408">Iron</keyword>
<evidence type="ECO:0000259" key="14">
    <source>
        <dbReference type="Pfam" id="PF01292"/>
    </source>
</evidence>
<feature type="transmembrane region" description="Helical" evidence="13">
    <location>
        <begin position="16"/>
        <end position="35"/>
    </location>
</feature>
<dbReference type="GO" id="GO:0020037">
    <property type="term" value="F:heme binding"/>
    <property type="evidence" value="ECO:0007669"/>
    <property type="project" value="TreeGrafter"/>
</dbReference>
<comment type="similarity">
    <text evidence="12">Belongs to the cytochrome b561 family.</text>
</comment>
<evidence type="ECO:0000256" key="8">
    <source>
        <dbReference type="ARBA" id="ARBA00022982"/>
    </source>
</evidence>
<proteinExistence type="inferred from homology"/>